<dbReference type="AlphaFoldDB" id="A0A450TXH0"/>
<organism evidence="1">
    <name type="scientific">Candidatus Kentrum sp. FW</name>
    <dbReference type="NCBI Taxonomy" id="2126338"/>
    <lineage>
        <taxon>Bacteria</taxon>
        <taxon>Pseudomonadati</taxon>
        <taxon>Pseudomonadota</taxon>
        <taxon>Gammaproteobacteria</taxon>
        <taxon>Candidatus Kentrum</taxon>
    </lineage>
</organism>
<protein>
    <submittedName>
        <fullName evidence="1">Uncharacterized protein</fullName>
    </submittedName>
</protein>
<name>A0A450TXH0_9GAMM</name>
<proteinExistence type="predicted"/>
<dbReference type="EMBL" id="CAADFE010000057">
    <property type="protein sequence ID" value="VFJ74068.1"/>
    <property type="molecule type" value="Genomic_DNA"/>
</dbReference>
<reference evidence="1" key="1">
    <citation type="submission" date="2019-02" db="EMBL/GenBank/DDBJ databases">
        <authorList>
            <person name="Gruber-Vodicka R. H."/>
            <person name="Seah K. B. B."/>
        </authorList>
    </citation>
    <scope>NUCLEOTIDE SEQUENCE</scope>
    <source>
        <strain evidence="1">BECK_BZ131</strain>
    </source>
</reference>
<gene>
    <name evidence="1" type="ORF">BECKFW1821C_GA0114237_105715</name>
</gene>
<sequence>MLTESQRDTIVQHTMNITSLVRQIEEELQTIL</sequence>
<evidence type="ECO:0000313" key="1">
    <source>
        <dbReference type="EMBL" id="VFJ74068.1"/>
    </source>
</evidence>
<accession>A0A450TXH0</accession>